<dbReference type="InterPro" id="IPR004087">
    <property type="entry name" value="KH_dom"/>
</dbReference>
<comment type="function">
    <text evidence="5">Endoribonuclease that initiates mRNA decay.</text>
</comment>
<evidence type="ECO:0000313" key="10">
    <source>
        <dbReference type="Proteomes" id="UP000177626"/>
    </source>
</evidence>
<dbReference type="NCBIfam" id="TIGR03319">
    <property type="entry name" value="RNase_Y"/>
    <property type="match status" value="1"/>
</dbReference>
<evidence type="ECO:0000313" key="9">
    <source>
        <dbReference type="EMBL" id="OGY94369.1"/>
    </source>
</evidence>
<dbReference type="NCBIfam" id="TIGR00277">
    <property type="entry name" value="HDIG"/>
    <property type="match status" value="1"/>
</dbReference>
<dbReference type="InterPro" id="IPR003607">
    <property type="entry name" value="HD/PDEase_dom"/>
</dbReference>
<dbReference type="PANTHER" id="PTHR12826">
    <property type="entry name" value="RIBONUCLEASE Y"/>
    <property type="match status" value="1"/>
</dbReference>
<evidence type="ECO:0000256" key="7">
    <source>
        <dbReference type="SAM" id="Coils"/>
    </source>
</evidence>
<evidence type="ECO:0000256" key="3">
    <source>
        <dbReference type="ARBA" id="ARBA00022801"/>
    </source>
</evidence>
<evidence type="ECO:0000256" key="2">
    <source>
        <dbReference type="ARBA" id="ARBA00022759"/>
    </source>
</evidence>
<gene>
    <name evidence="5" type="primary">rny</name>
    <name evidence="9" type="ORF">A2406_03065</name>
</gene>
<dbReference type="PANTHER" id="PTHR12826:SF15">
    <property type="entry name" value="RIBONUCLEASE Y"/>
    <property type="match status" value="1"/>
</dbReference>
<dbReference type="SUPFAM" id="SSF109604">
    <property type="entry name" value="HD-domain/PDEase-like"/>
    <property type="match status" value="1"/>
</dbReference>
<keyword evidence="3 5" id="KW-0378">Hydrolase</keyword>
<dbReference type="GO" id="GO:0004521">
    <property type="term" value="F:RNA endonuclease activity"/>
    <property type="evidence" value="ECO:0007669"/>
    <property type="project" value="UniProtKB-UniRule"/>
</dbReference>
<dbReference type="CDD" id="cd00077">
    <property type="entry name" value="HDc"/>
    <property type="match status" value="1"/>
</dbReference>
<dbReference type="GO" id="GO:0005886">
    <property type="term" value="C:plasma membrane"/>
    <property type="evidence" value="ECO:0007669"/>
    <property type="project" value="UniProtKB-UniRule"/>
</dbReference>
<evidence type="ECO:0000256" key="1">
    <source>
        <dbReference type="ARBA" id="ARBA00022722"/>
    </source>
</evidence>
<dbReference type="GO" id="GO:0003723">
    <property type="term" value="F:RNA binding"/>
    <property type="evidence" value="ECO:0007669"/>
    <property type="project" value="UniProtKB-UniRule"/>
</dbReference>
<organism evidence="9 10">
    <name type="scientific">Candidatus Komeilibacteria bacterium RIFOXYC1_FULL_37_11</name>
    <dbReference type="NCBI Taxonomy" id="1798555"/>
    <lineage>
        <taxon>Bacteria</taxon>
        <taxon>Candidatus Komeiliibacteriota</taxon>
    </lineage>
</organism>
<dbReference type="EC" id="3.1.-.-" evidence="5 6"/>
<keyword evidence="2 5" id="KW-0255">Endonuclease</keyword>
<dbReference type="PROSITE" id="PS50084">
    <property type="entry name" value="KH_TYPE_1"/>
    <property type="match status" value="1"/>
</dbReference>
<dbReference type="Proteomes" id="UP000177626">
    <property type="component" value="Unassembled WGS sequence"/>
</dbReference>
<dbReference type="Pfam" id="PF12072">
    <property type="entry name" value="RNase_Y_N"/>
    <property type="match status" value="1"/>
</dbReference>
<dbReference type="InterPro" id="IPR017705">
    <property type="entry name" value="Ribonuclease_Y"/>
</dbReference>
<dbReference type="InterPro" id="IPR004088">
    <property type="entry name" value="KH_dom_type_1"/>
</dbReference>
<sequence>MNPLQLIGALIIGAILGFFIKKLFTSQRVSSAEKKAETILAKANQKSADILLEAKERSLKVIEEAKGEEKERRKNLQDLENRVTKRESLFDQKLMELESDKQKIANDKKQLEKNKAEIKEIRQQQLDKLEKVAALSQEEAKEILIKNTEVRIKDDLLQRMRKLEEQGSEEMEAKAKEMLSSVIERCAAPHTVETTTTSVSLPNEEMKGRIIGREGRNIKSIEQLTGVEIIIDDTPDTILVSAFNPIRRHLAKRTLDKLMADGRIHPGRIEETVNTAKKELAVDIKKAGEEAAYKAGIVGLDNKLLQILGRLKYRTSYGQNQLQHALEVSYLAGLLAAELKADVSVCKKGGLLHDIGKALDHEIKGSHPEIGYDLMKKFGLPEEVAYMSLAHHEDHPKTLEGTIVKIADAISGSRPGARRDSFEEYIQRLTELEDTAKSFAGVEKAYAIQAGREIRVFVSPEQIDDYASEKLARDIANKIENDLKYPGEIKVTIIREKRITEYAR</sequence>
<evidence type="ECO:0000259" key="8">
    <source>
        <dbReference type="PROSITE" id="PS51831"/>
    </source>
</evidence>
<dbReference type="InterPro" id="IPR006675">
    <property type="entry name" value="HDIG_dom"/>
</dbReference>
<dbReference type="InterPro" id="IPR022711">
    <property type="entry name" value="RNase_Y_N"/>
</dbReference>
<dbReference type="InterPro" id="IPR006674">
    <property type="entry name" value="HD_domain"/>
</dbReference>
<protein>
    <recommendedName>
        <fullName evidence="5 6">Ribonuclease Y</fullName>
        <shortName evidence="5">RNase Y</shortName>
        <ecNumber evidence="5 6">3.1.-.-</ecNumber>
    </recommendedName>
</protein>
<dbReference type="AlphaFoldDB" id="A0A1G2C0Q4"/>
<dbReference type="Gene3D" id="3.30.310.210">
    <property type="match status" value="1"/>
</dbReference>
<accession>A0A1G2C0Q4</accession>
<dbReference type="CDD" id="cd22431">
    <property type="entry name" value="KH-I_RNaseY"/>
    <property type="match status" value="1"/>
</dbReference>
<keyword evidence="4 5" id="KW-0694">RNA-binding</keyword>
<dbReference type="PROSITE" id="PS51831">
    <property type="entry name" value="HD"/>
    <property type="match status" value="1"/>
</dbReference>
<feature type="coiled-coil region" evidence="7">
    <location>
        <begin position="52"/>
        <end position="173"/>
    </location>
</feature>
<name>A0A1G2C0Q4_9BACT</name>
<evidence type="ECO:0000256" key="6">
    <source>
        <dbReference type="NCBIfam" id="TIGR03319"/>
    </source>
</evidence>
<dbReference type="InterPro" id="IPR036612">
    <property type="entry name" value="KH_dom_type_1_sf"/>
</dbReference>
<feature type="domain" description="HD" evidence="8">
    <location>
        <begin position="321"/>
        <end position="413"/>
    </location>
</feature>
<proteinExistence type="inferred from homology"/>
<dbReference type="SUPFAM" id="SSF54791">
    <property type="entry name" value="Eukaryotic type KH-domain (KH-domain type I)"/>
    <property type="match status" value="1"/>
</dbReference>
<keyword evidence="7" id="KW-0175">Coiled coil</keyword>
<dbReference type="Pfam" id="PF01966">
    <property type="entry name" value="HD"/>
    <property type="match status" value="1"/>
</dbReference>
<comment type="similarity">
    <text evidence="5">Belongs to the RNase Y family.</text>
</comment>
<dbReference type="EMBL" id="MHKQ01000009">
    <property type="protein sequence ID" value="OGY94369.1"/>
    <property type="molecule type" value="Genomic_DNA"/>
</dbReference>
<dbReference type="SMART" id="SM00322">
    <property type="entry name" value="KH"/>
    <property type="match status" value="1"/>
</dbReference>
<dbReference type="Pfam" id="PF00013">
    <property type="entry name" value="KH_1"/>
    <property type="match status" value="1"/>
</dbReference>
<keyword evidence="1 5" id="KW-0540">Nuclease</keyword>
<comment type="caution">
    <text evidence="9">The sequence shown here is derived from an EMBL/GenBank/DDBJ whole genome shotgun (WGS) entry which is preliminary data.</text>
</comment>
<evidence type="ECO:0000256" key="5">
    <source>
        <dbReference type="HAMAP-Rule" id="MF_00335"/>
    </source>
</evidence>
<dbReference type="HAMAP" id="MF_00335">
    <property type="entry name" value="RNase_Y"/>
    <property type="match status" value="1"/>
</dbReference>
<dbReference type="GO" id="GO:0016787">
    <property type="term" value="F:hydrolase activity"/>
    <property type="evidence" value="ECO:0007669"/>
    <property type="project" value="UniProtKB-KW"/>
</dbReference>
<dbReference type="Gene3D" id="1.10.3210.10">
    <property type="entry name" value="Hypothetical protein af1432"/>
    <property type="match status" value="1"/>
</dbReference>
<dbReference type="GO" id="GO:0006402">
    <property type="term" value="P:mRNA catabolic process"/>
    <property type="evidence" value="ECO:0007669"/>
    <property type="project" value="UniProtKB-UniRule"/>
</dbReference>
<dbReference type="SMART" id="SM00471">
    <property type="entry name" value="HDc"/>
    <property type="match status" value="1"/>
</dbReference>
<reference evidence="9 10" key="1">
    <citation type="journal article" date="2016" name="Nat. Commun.">
        <title>Thousands of microbial genomes shed light on interconnected biogeochemical processes in an aquifer system.</title>
        <authorList>
            <person name="Anantharaman K."/>
            <person name="Brown C.T."/>
            <person name="Hug L.A."/>
            <person name="Sharon I."/>
            <person name="Castelle C.J."/>
            <person name="Probst A.J."/>
            <person name="Thomas B.C."/>
            <person name="Singh A."/>
            <person name="Wilkins M.J."/>
            <person name="Karaoz U."/>
            <person name="Brodie E.L."/>
            <person name="Williams K.H."/>
            <person name="Hubbard S.S."/>
            <person name="Banfield J.F."/>
        </authorList>
    </citation>
    <scope>NUCLEOTIDE SEQUENCE [LARGE SCALE GENOMIC DNA]</scope>
</reference>
<evidence type="ECO:0000256" key="4">
    <source>
        <dbReference type="ARBA" id="ARBA00022884"/>
    </source>
</evidence>